<accession>A0A9Q1JBG6</accession>
<protein>
    <submittedName>
        <fullName evidence="1">Uncharacterized protein</fullName>
    </submittedName>
</protein>
<comment type="caution">
    <text evidence="1">The sequence shown here is derived from an EMBL/GenBank/DDBJ whole genome shotgun (WGS) entry which is preliminary data.</text>
</comment>
<dbReference type="Proteomes" id="UP001152622">
    <property type="component" value="Chromosome 2"/>
</dbReference>
<evidence type="ECO:0000313" key="2">
    <source>
        <dbReference type="Proteomes" id="UP001152622"/>
    </source>
</evidence>
<dbReference type="EMBL" id="JAINUF010000002">
    <property type="protein sequence ID" value="KAJ8376698.1"/>
    <property type="molecule type" value="Genomic_DNA"/>
</dbReference>
<reference evidence="1" key="1">
    <citation type="journal article" date="2023" name="Science">
        <title>Genome structures resolve the early diversification of teleost fishes.</title>
        <authorList>
            <person name="Parey E."/>
            <person name="Louis A."/>
            <person name="Montfort J."/>
            <person name="Bouchez O."/>
            <person name="Roques C."/>
            <person name="Iampietro C."/>
            <person name="Lluch J."/>
            <person name="Castinel A."/>
            <person name="Donnadieu C."/>
            <person name="Desvignes T."/>
            <person name="Floi Bucao C."/>
            <person name="Jouanno E."/>
            <person name="Wen M."/>
            <person name="Mejri S."/>
            <person name="Dirks R."/>
            <person name="Jansen H."/>
            <person name="Henkel C."/>
            <person name="Chen W.J."/>
            <person name="Zahm M."/>
            <person name="Cabau C."/>
            <person name="Klopp C."/>
            <person name="Thompson A.W."/>
            <person name="Robinson-Rechavi M."/>
            <person name="Braasch I."/>
            <person name="Lecointre G."/>
            <person name="Bobe J."/>
            <person name="Postlethwait J.H."/>
            <person name="Berthelot C."/>
            <person name="Roest Crollius H."/>
            <person name="Guiguen Y."/>
        </authorList>
    </citation>
    <scope>NUCLEOTIDE SEQUENCE</scope>
    <source>
        <strain evidence="1">WJC10195</strain>
    </source>
</reference>
<dbReference type="AlphaFoldDB" id="A0A9Q1JBG6"/>
<proteinExistence type="predicted"/>
<name>A0A9Q1JBG6_SYNKA</name>
<evidence type="ECO:0000313" key="1">
    <source>
        <dbReference type="EMBL" id="KAJ8376698.1"/>
    </source>
</evidence>
<keyword evidence="2" id="KW-1185">Reference proteome</keyword>
<sequence length="108" mass="11730">MLGDQSFEEGSFEGAQPTPRFRVFTSWWNFGLPKETQVTGHSKTEVTGHVQVRAGCRGPYLSTRNIIATMIADTAARRWSQLLAITTSTPAVTQPAAVAPAEGKRPQA</sequence>
<gene>
    <name evidence="1" type="ORF">SKAU_G00072780</name>
</gene>
<organism evidence="1 2">
    <name type="scientific">Synaphobranchus kaupii</name>
    <name type="common">Kaup's arrowtooth eel</name>
    <dbReference type="NCBI Taxonomy" id="118154"/>
    <lineage>
        <taxon>Eukaryota</taxon>
        <taxon>Metazoa</taxon>
        <taxon>Chordata</taxon>
        <taxon>Craniata</taxon>
        <taxon>Vertebrata</taxon>
        <taxon>Euteleostomi</taxon>
        <taxon>Actinopterygii</taxon>
        <taxon>Neopterygii</taxon>
        <taxon>Teleostei</taxon>
        <taxon>Anguilliformes</taxon>
        <taxon>Synaphobranchidae</taxon>
        <taxon>Synaphobranchus</taxon>
    </lineage>
</organism>